<evidence type="ECO:0008006" key="4">
    <source>
        <dbReference type="Google" id="ProtNLM"/>
    </source>
</evidence>
<dbReference type="AlphaFoldDB" id="A0A3A8KHP6"/>
<evidence type="ECO:0000313" key="3">
    <source>
        <dbReference type="Proteomes" id="UP000268313"/>
    </source>
</evidence>
<evidence type="ECO:0000256" key="1">
    <source>
        <dbReference type="SAM" id="Phobius"/>
    </source>
</evidence>
<keyword evidence="3" id="KW-1185">Reference proteome</keyword>
<dbReference type="RefSeq" id="WP_120602790.1">
    <property type="nucleotide sequence ID" value="NZ_JABFJX010000440.1"/>
</dbReference>
<keyword evidence="1" id="KW-0472">Membrane</keyword>
<keyword evidence="1" id="KW-1133">Transmembrane helix</keyword>
<gene>
    <name evidence="2" type="ORF">D7X32_12675</name>
</gene>
<dbReference type="Proteomes" id="UP000268313">
    <property type="component" value="Unassembled WGS sequence"/>
</dbReference>
<evidence type="ECO:0000313" key="2">
    <source>
        <dbReference type="EMBL" id="RKH03845.1"/>
    </source>
</evidence>
<name>A0A3A8KHP6_9BACT</name>
<proteinExistence type="predicted"/>
<keyword evidence="1" id="KW-0812">Transmembrane</keyword>
<reference evidence="3" key="1">
    <citation type="submission" date="2018-09" db="EMBL/GenBank/DDBJ databases">
        <authorList>
            <person name="Livingstone P.G."/>
            <person name="Whitworth D.E."/>
        </authorList>
    </citation>
    <scope>NUCLEOTIDE SEQUENCE [LARGE SCALE GENOMIC DNA]</scope>
    <source>
        <strain evidence="3">CA043D</strain>
    </source>
</reference>
<feature type="transmembrane region" description="Helical" evidence="1">
    <location>
        <begin position="134"/>
        <end position="151"/>
    </location>
</feature>
<feature type="transmembrane region" description="Helical" evidence="1">
    <location>
        <begin position="57"/>
        <end position="76"/>
    </location>
</feature>
<dbReference type="EMBL" id="RAWE01000035">
    <property type="protein sequence ID" value="RKH03845.1"/>
    <property type="molecule type" value="Genomic_DNA"/>
</dbReference>
<dbReference type="OrthoDB" id="9939829at2"/>
<comment type="caution">
    <text evidence="2">The sequence shown here is derived from an EMBL/GenBank/DDBJ whole genome shotgun (WGS) entry which is preliminary data.</text>
</comment>
<organism evidence="2 3">
    <name type="scientific">Corallococcus carmarthensis</name>
    <dbReference type="NCBI Taxonomy" id="2316728"/>
    <lineage>
        <taxon>Bacteria</taxon>
        <taxon>Pseudomonadati</taxon>
        <taxon>Myxococcota</taxon>
        <taxon>Myxococcia</taxon>
        <taxon>Myxococcales</taxon>
        <taxon>Cystobacterineae</taxon>
        <taxon>Myxococcaceae</taxon>
        <taxon>Corallococcus</taxon>
    </lineage>
</organism>
<accession>A0A3A8KHP6</accession>
<protein>
    <recommendedName>
        <fullName evidence="4">DUF4149 domain-containing protein</fullName>
    </recommendedName>
</protein>
<feature type="transmembrane region" description="Helical" evidence="1">
    <location>
        <begin position="88"/>
        <end position="109"/>
    </location>
</feature>
<sequence>MRKASLRMWVLSGTPLLLAGVFILFELFFLADTAEGRRLGGQLNDVLKQAIAIELEVSKLFSASALAIIGVVAYYLKERRGEWTNAEFACAAAVLVSAVVSIFFGHLWMVAVRNQLEADIHDPYSPSRVWSERLQYLTLILSLGWFGLLVFRREFLESRSGAGASTPAGGGKV</sequence>